<dbReference type="Proteomes" id="UP000823775">
    <property type="component" value="Unassembled WGS sequence"/>
</dbReference>
<accession>A0ABS8RTP8</accession>
<keyword evidence="2" id="KW-1185">Reference proteome</keyword>
<organism evidence="1 2">
    <name type="scientific">Datura stramonium</name>
    <name type="common">Jimsonweed</name>
    <name type="synonym">Common thornapple</name>
    <dbReference type="NCBI Taxonomy" id="4076"/>
    <lineage>
        <taxon>Eukaryota</taxon>
        <taxon>Viridiplantae</taxon>
        <taxon>Streptophyta</taxon>
        <taxon>Embryophyta</taxon>
        <taxon>Tracheophyta</taxon>
        <taxon>Spermatophyta</taxon>
        <taxon>Magnoliopsida</taxon>
        <taxon>eudicotyledons</taxon>
        <taxon>Gunneridae</taxon>
        <taxon>Pentapetalae</taxon>
        <taxon>asterids</taxon>
        <taxon>lamiids</taxon>
        <taxon>Solanales</taxon>
        <taxon>Solanaceae</taxon>
        <taxon>Solanoideae</taxon>
        <taxon>Datureae</taxon>
        <taxon>Datura</taxon>
    </lineage>
</organism>
<reference evidence="1 2" key="1">
    <citation type="journal article" date="2021" name="BMC Genomics">
        <title>Datura genome reveals duplications of psychoactive alkaloid biosynthetic genes and high mutation rate following tissue culture.</title>
        <authorList>
            <person name="Rajewski A."/>
            <person name="Carter-House D."/>
            <person name="Stajich J."/>
            <person name="Litt A."/>
        </authorList>
    </citation>
    <scope>NUCLEOTIDE SEQUENCE [LARGE SCALE GENOMIC DNA]</scope>
    <source>
        <strain evidence="1">AR-01</strain>
    </source>
</reference>
<sequence length="290" mass="31995">MYVEVVYPSFLNKSRYRFSLQLMLADMNKELKGLRCAVSGSGKIAMHVLENMLMGPFPSPCLSATYLIPLNISGLELHLGLRQSVINANDSVGSTMMKLSLGAKGDVCIPLAYRAEINQADAINLAHVYAADAVGRFERLMSQEFVLLPTAGVGGKAKDETASWYQGRERFIPIDKVSAIHAGCCRELQTEGTNLNWSPEDLSLNYKFNINLDAELDFFFSFELPGRGRRLGCKHDKTCQFEAMKQTYQRALKAATDFGYQKESPEALVHGAVISAFLTIANGMVDQGCV</sequence>
<evidence type="ECO:0000313" key="1">
    <source>
        <dbReference type="EMBL" id="MCD7450156.1"/>
    </source>
</evidence>
<comment type="caution">
    <text evidence="1">The sequence shown here is derived from an EMBL/GenBank/DDBJ whole genome shotgun (WGS) entry which is preliminary data.</text>
</comment>
<dbReference type="PANTHER" id="PTHR43571">
    <property type="entry name" value="NADP-SPECIFIC GLUTAMATE DEHYDROGENASE 1-RELATED"/>
    <property type="match status" value="1"/>
</dbReference>
<dbReference type="PANTHER" id="PTHR43571:SF1">
    <property type="entry name" value="NADP-SPECIFIC GLUTAMATE DEHYDROGENASE 1-RELATED"/>
    <property type="match status" value="1"/>
</dbReference>
<dbReference type="EMBL" id="JACEIK010000118">
    <property type="protein sequence ID" value="MCD7450156.1"/>
    <property type="molecule type" value="Genomic_DNA"/>
</dbReference>
<evidence type="ECO:0000313" key="2">
    <source>
        <dbReference type="Proteomes" id="UP000823775"/>
    </source>
</evidence>
<protein>
    <submittedName>
        <fullName evidence="1">Uncharacterized protein</fullName>
    </submittedName>
</protein>
<proteinExistence type="predicted"/>
<name>A0ABS8RTP8_DATST</name>
<dbReference type="InterPro" id="IPR050724">
    <property type="entry name" value="Glu_Leu_Phe_Val_DH"/>
</dbReference>
<gene>
    <name evidence="1" type="ORF">HAX54_003937</name>
</gene>